<name>A0A1Q5T533_9BACL</name>
<dbReference type="EMBL" id="MQMG01000008">
    <property type="protein sequence ID" value="OKO95336.1"/>
    <property type="molecule type" value="Genomic_DNA"/>
</dbReference>
<organism evidence="1 2">
    <name type="scientific">Geobacillus proteiniphilus</name>
    <dbReference type="NCBI Taxonomy" id="860353"/>
    <lineage>
        <taxon>Bacteria</taxon>
        <taxon>Bacillati</taxon>
        <taxon>Bacillota</taxon>
        <taxon>Bacilli</taxon>
        <taxon>Bacillales</taxon>
        <taxon>Anoxybacillaceae</taxon>
        <taxon>Geobacillus</taxon>
    </lineage>
</organism>
<dbReference type="AlphaFoldDB" id="A0A1Q5T533"/>
<proteinExistence type="predicted"/>
<protein>
    <submittedName>
        <fullName evidence="1">Uncharacterized protein</fullName>
    </submittedName>
</protein>
<gene>
    <name evidence="1" type="ORF">BRO54_0977</name>
</gene>
<reference evidence="2" key="2">
    <citation type="submission" date="2017-01" db="EMBL/GenBank/DDBJ databases">
        <title>Genome sequencing and annotation of Geobacillus sp. 1017, a Hydrocarbon-Oxidizing Thermophilic Bacterium Isolated from a Heavy Oil Reservoir (China).</title>
        <authorList>
            <person name="Kadnikov V.V."/>
            <person name="Mardanov A.V."/>
            <person name="Poltaraus A.B."/>
            <person name="Sokolova D.S."/>
            <person name="Semenova E.M."/>
            <person name="Ravin N.V."/>
            <person name="Tourova T.P."/>
            <person name="Nazina T.N."/>
        </authorList>
    </citation>
    <scope>NUCLEOTIDE SEQUENCE [LARGE SCALE GENOMIC DNA]</scope>
    <source>
        <strain evidence="2">1017</strain>
    </source>
</reference>
<evidence type="ECO:0000313" key="1">
    <source>
        <dbReference type="EMBL" id="OKO95336.1"/>
    </source>
</evidence>
<accession>A0A1Q5T533</accession>
<comment type="caution">
    <text evidence="1">The sequence shown here is derived from an EMBL/GenBank/DDBJ whole genome shotgun (WGS) entry which is preliminary data.</text>
</comment>
<sequence length="37" mass="3876">MSEKIRKGGGQTGREGGRALIFSCAPSPLGNRVERCG</sequence>
<dbReference type="Proteomes" id="UP000186030">
    <property type="component" value="Unassembled WGS sequence"/>
</dbReference>
<reference evidence="1 2" key="1">
    <citation type="submission" date="2016-11" db="EMBL/GenBank/DDBJ databases">
        <authorList>
            <person name="Kadnikov V."/>
            <person name="Nazina T."/>
        </authorList>
    </citation>
    <scope>NUCLEOTIDE SEQUENCE [LARGE SCALE GENOMIC DNA]</scope>
    <source>
        <strain evidence="1 2">1017</strain>
    </source>
</reference>
<evidence type="ECO:0000313" key="2">
    <source>
        <dbReference type="Proteomes" id="UP000186030"/>
    </source>
</evidence>